<sequence>KIYKRLENEGFPTDQIHHEMVDWYGPLQVQQESALERMYAAKIKLRSRATRRLIVTNIGDLITYGGKPNTQSTGYEDTHKLVHKSMLALKNELAENAPLIILAASMGTEIISNYIWDRQHVESPDPFGSSPFERFETLTGLFTLGNNFPIFAALLPDRVLP</sequence>
<dbReference type="EMBL" id="BARV01008861">
    <property type="protein sequence ID" value="GAI09164.1"/>
    <property type="molecule type" value="Genomic_DNA"/>
</dbReference>
<accession>X1MS02</accession>
<gene>
    <name evidence="1" type="ORF">S06H3_17679</name>
</gene>
<dbReference type="AlphaFoldDB" id="X1MS02"/>
<organism evidence="1">
    <name type="scientific">marine sediment metagenome</name>
    <dbReference type="NCBI Taxonomy" id="412755"/>
    <lineage>
        <taxon>unclassified sequences</taxon>
        <taxon>metagenomes</taxon>
        <taxon>ecological metagenomes</taxon>
    </lineage>
</organism>
<name>X1MS02_9ZZZZ</name>
<reference evidence="1" key="1">
    <citation type="journal article" date="2014" name="Front. Microbiol.">
        <title>High frequency of phylogenetically diverse reductive dehalogenase-homologous genes in deep subseafloor sedimentary metagenomes.</title>
        <authorList>
            <person name="Kawai M."/>
            <person name="Futagami T."/>
            <person name="Toyoda A."/>
            <person name="Takaki Y."/>
            <person name="Nishi S."/>
            <person name="Hori S."/>
            <person name="Arai W."/>
            <person name="Tsubouchi T."/>
            <person name="Morono Y."/>
            <person name="Uchiyama I."/>
            <person name="Ito T."/>
            <person name="Fujiyama A."/>
            <person name="Inagaki F."/>
            <person name="Takami H."/>
        </authorList>
    </citation>
    <scope>NUCLEOTIDE SEQUENCE</scope>
    <source>
        <strain evidence="1">Expedition CK06-06</strain>
    </source>
</reference>
<protein>
    <submittedName>
        <fullName evidence="1">Uncharacterized protein</fullName>
    </submittedName>
</protein>
<evidence type="ECO:0000313" key="1">
    <source>
        <dbReference type="EMBL" id="GAI09164.1"/>
    </source>
</evidence>
<proteinExistence type="predicted"/>
<feature type="non-terminal residue" evidence="1">
    <location>
        <position position="1"/>
    </location>
</feature>
<comment type="caution">
    <text evidence="1">The sequence shown here is derived from an EMBL/GenBank/DDBJ whole genome shotgun (WGS) entry which is preliminary data.</text>
</comment>